<feature type="transmembrane region" description="Helical" evidence="2">
    <location>
        <begin position="298"/>
        <end position="328"/>
    </location>
</feature>
<feature type="transmembrane region" description="Helical" evidence="2">
    <location>
        <begin position="81"/>
        <end position="102"/>
    </location>
</feature>
<protein>
    <submittedName>
        <fullName evidence="4">Arabinofuranosyltransferase-like protein</fullName>
    </submittedName>
</protein>
<feature type="transmembrane region" description="Helical" evidence="2">
    <location>
        <begin position="483"/>
        <end position="503"/>
    </location>
</feature>
<gene>
    <name evidence="4" type="ORF">BDK92_4226</name>
</gene>
<feature type="compositionally biased region" description="Basic and acidic residues" evidence="1">
    <location>
        <begin position="12"/>
        <end position="34"/>
    </location>
</feature>
<dbReference type="Proteomes" id="UP000277671">
    <property type="component" value="Unassembled WGS sequence"/>
</dbReference>
<dbReference type="RefSeq" id="WP_121158253.1">
    <property type="nucleotide sequence ID" value="NZ_RBKT01000001.1"/>
</dbReference>
<dbReference type="EMBL" id="RBKT01000001">
    <property type="protein sequence ID" value="RKR89867.1"/>
    <property type="molecule type" value="Genomic_DNA"/>
</dbReference>
<feature type="transmembrane region" description="Helical" evidence="2">
    <location>
        <begin position="412"/>
        <end position="430"/>
    </location>
</feature>
<feature type="transmembrane region" description="Helical" evidence="2">
    <location>
        <begin position="450"/>
        <end position="471"/>
    </location>
</feature>
<reference evidence="4 5" key="1">
    <citation type="submission" date="2018-10" db="EMBL/GenBank/DDBJ databases">
        <title>Sequencing the genomes of 1000 actinobacteria strains.</title>
        <authorList>
            <person name="Klenk H.-P."/>
        </authorList>
    </citation>
    <scope>NUCLEOTIDE SEQUENCE [LARGE SCALE GENOMIC DNA]</scope>
    <source>
        <strain evidence="4 5">DSM 45175</strain>
    </source>
</reference>
<dbReference type="GO" id="GO:0044038">
    <property type="term" value="P:cell wall macromolecule biosynthetic process"/>
    <property type="evidence" value="ECO:0007669"/>
    <property type="project" value="InterPro"/>
</dbReference>
<keyword evidence="2" id="KW-0812">Transmembrane</keyword>
<dbReference type="GO" id="GO:0016757">
    <property type="term" value="F:glycosyltransferase activity"/>
    <property type="evidence" value="ECO:0007669"/>
    <property type="project" value="InterPro"/>
</dbReference>
<keyword evidence="2" id="KW-1133">Transmembrane helix</keyword>
<proteinExistence type="predicted"/>
<evidence type="ECO:0000256" key="2">
    <source>
        <dbReference type="SAM" id="Phobius"/>
    </source>
</evidence>
<evidence type="ECO:0000256" key="1">
    <source>
        <dbReference type="SAM" id="MobiDB-lite"/>
    </source>
</evidence>
<feature type="transmembrane region" description="Helical" evidence="2">
    <location>
        <begin position="268"/>
        <end position="286"/>
    </location>
</feature>
<feature type="transmembrane region" description="Helical" evidence="2">
    <location>
        <begin position="340"/>
        <end position="364"/>
    </location>
</feature>
<name>A0A495JLL6_9ACTN</name>
<feature type="region of interest" description="Disordered" evidence="1">
    <location>
        <begin position="1"/>
        <end position="66"/>
    </location>
</feature>
<feature type="transmembrane region" description="Helical" evidence="2">
    <location>
        <begin position="108"/>
        <end position="130"/>
    </location>
</feature>
<dbReference type="AlphaFoldDB" id="A0A495JLL6"/>
<feature type="domain" description="Arabinofuranosyltransferase AftA N-terminal" evidence="3">
    <location>
        <begin position="118"/>
        <end position="473"/>
    </location>
</feature>
<organism evidence="4 5">
    <name type="scientific">Micromonospora pisi</name>
    <dbReference type="NCBI Taxonomy" id="589240"/>
    <lineage>
        <taxon>Bacteria</taxon>
        <taxon>Bacillati</taxon>
        <taxon>Actinomycetota</taxon>
        <taxon>Actinomycetes</taxon>
        <taxon>Micromonosporales</taxon>
        <taxon>Micromonosporaceae</taxon>
        <taxon>Micromonospora</taxon>
    </lineage>
</organism>
<comment type="caution">
    <text evidence="4">The sequence shown here is derived from an EMBL/GenBank/DDBJ whole genome shotgun (WGS) entry which is preliminary data.</text>
</comment>
<keyword evidence="4" id="KW-0808">Transferase</keyword>
<evidence type="ECO:0000259" key="3">
    <source>
        <dbReference type="Pfam" id="PF12250"/>
    </source>
</evidence>
<dbReference type="OrthoDB" id="3817499at2"/>
<dbReference type="GO" id="GO:0005886">
    <property type="term" value="C:plasma membrane"/>
    <property type="evidence" value="ECO:0007669"/>
    <property type="project" value="InterPro"/>
</dbReference>
<sequence>MTLQTTPGESGRPIEADLIKPDEADVSTEDREPVTKPVAKPAEPAESTGLVTGPAEPAGSGPVAAEATTGRRVPGWLGNSGTIALLSWLVGTPVAVGIPKVIDRNPFSAGASTIPLAAAFLLIIGVFLLARRWSGEVAAGLAAGLGAAWTVLMLRSALNGTPFGFAGLVGDMGRMSAAATRYTTTIASSDTLVHGLPSEYPPFYAWLIGRASVLLDEPAWRLLADAEVIFSSAAVLAAFLLWRRLVGPWVALAISALTLATWSDPRKAFEVLTLAIFVPWALEVFARPTRRRMHWLPAGLLGGFIVITYQAWMVYAAIGLIALIVIAWRTEPDRWAYLRRLGLIVLVSFVVASWYIVPFGWASLTEGGQSISDLYVSSSLNAGLFPFLDVNPLGLLQLVGLVGLVWLWRSVWWARPLMLLVISAYGYRLISMVRYVLTQHTGFMHYTARLYGVLLTIAGVLVLAHLVPMVLRRLRLTPPRLAGAALLAVILAWTATGFTNAWMPETGSKYAISAHTEPLPGGGYPTYAPKEGRRSGFPITQVEQAVEEVLGPDAQPVTLSTDDRVFSFLPWPGFMDNDRTAGSTLSRWDDRLAEVKELAATRDPAAFAAKAANLGEFGGIQVFVLSEQPDGWAWRSQRFTPDQFSSQYWTVIDLDNVVVAVRR</sequence>
<evidence type="ECO:0000313" key="4">
    <source>
        <dbReference type="EMBL" id="RKR89867.1"/>
    </source>
</evidence>
<evidence type="ECO:0000313" key="5">
    <source>
        <dbReference type="Proteomes" id="UP000277671"/>
    </source>
</evidence>
<dbReference type="Pfam" id="PF12250">
    <property type="entry name" value="AftA_N"/>
    <property type="match status" value="1"/>
</dbReference>
<accession>A0A495JLL6</accession>
<dbReference type="InterPro" id="IPR020963">
    <property type="entry name" value="ArabinofuranosylTrfase_AftA_N"/>
</dbReference>
<feature type="transmembrane region" description="Helical" evidence="2">
    <location>
        <begin position="245"/>
        <end position="262"/>
    </location>
</feature>
<feature type="transmembrane region" description="Helical" evidence="2">
    <location>
        <begin position="384"/>
        <end position="406"/>
    </location>
</feature>
<keyword evidence="5" id="KW-1185">Reference proteome</keyword>
<keyword evidence="2" id="KW-0472">Membrane</keyword>
<feature type="transmembrane region" description="Helical" evidence="2">
    <location>
        <begin position="137"/>
        <end position="158"/>
    </location>
</feature>